<feature type="signal peptide" evidence="1">
    <location>
        <begin position="1"/>
        <end position="31"/>
    </location>
</feature>
<dbReference type="OrthoDB" id="4190625at2"/>
<reference evidence="2 3" key="1">
    <citation type="submission" date="2019-03" db="EMBL/GenBank/DDBJ databases">
        <title>Genomic Encyclopedia of Type Strains, Phase IV (KMG-IV): sequencing the most valuable type-strain genomes for metagenomic binning, comparative biology and taxonomic classification.</title>
        <authorList>
            <person name="Goeker M."/>
        </authorList>
    </citation>
    <scope>NUCLEOTIDE SEQUENCE [LARGE SCALE GENOMIC DNA]</scope>
    <source>
        <strain evidence="2 3">DSM 45361</strain>
    </source>
</reference>
<comment type="caution">
    <text evidence="2">The sequence shown here is derived from an EMBL/GenBank/DDBJ whole genome shotgun (WGS) entry which is preliminary data.</text>
</comment>
<gene>
    <name evidence="2" type="ORF">EV186_102369</name>
</gene>
<proteinExistence type="predicted"/>
<evidence type="ECO:0000313" key="2">
    <source>
        <dbReference type="EMBL" id="TDQ00508.1"/>
    </source>
</evidence>
<dbReference type="RefSeq" id="WP_133849216.1">
    <property type="nucleotide sequence ID" value="NZ_SNXZ01000002.1"/>
</dbReference>
<evidence type="ECO:0008006" key="4">
    <source>
        <dbReference type="Google" id="ProtNLM"/>
    </source>
</evidence>
<accession>A0A4R6SHT3</accession>
<organism evidence="2 3">
    <name type="scientific">Labedaea rhizosphaerae</name>
    <dbReference type="NCBI Taxonomy" id="598644"/>
    <lineage>
        <taxon>Bacteria</taxon>
        <taxon>Bacillati</taxon>
        <taxon>Actinomycetota</taxon>
        <taxon>Actinomycetes</taxon>
        <taxon>Pseudonocardiales</taxon>
        <taxon>Pseudonocardiaceae</taxon>
        <taxon>Labedaea</taxon>
    </lineage>
</organism>
<keyword evidence="3" id="KW-1185">Reference proteome</keyword>
<protein>
    <recommendedName>
        <fullName evidence="4">HAF family extracellular repeat protein</fullName>
    </recommendedName>
</protein>
<dbReference type="EMBL" id="SNXZ01000002">
    <property type="protein sequence ID" value="TDQ00508.1"/>
    <property type="molecule type" value="Genomic_DNA"/>
</dbReference>
<dbReference type="Proteomes" id="UP000295444">
    <property type="component" value="Unassembled WGS sequence"/>
</dbReference>
<keyword evidence="1" id="KW-0732">Signal</keyword>
<evidence type="ECO:0000256" key="1">
    <source>
        <dbReference type="SAM" id="SignalP"/>
    </source>
</evidence>
<feature type="chain" id="PRO_5020990508" description="HAF family extracellular repeat protein" evidence="1">
    <location>
        <begin position="32"/>
        <end position="338"/>
    </location>
</feature>
<sequence length="338" mass="35914">MHTKRRSRLLAAAVLATALGMVSVPTGDAMAATTACAWQQHAWQFPAGADAAELHGYDGSRYAVGLSGTRSIWVDGVVDPHPTLWDNGTVVWRSPTFLPYVNDVNSSGMIAGADLEGDNKSFGITIARDGTVRRLPSDPSWDQYGADLINNKGDIVGSAIKPGLQYVIVVWPANAPGTYRELPGPTSGTAYATDLDEQGEILGGVQDAPLGAIWTTSGSYHTFETPKFADPESVRNGHVVGGWSTFSTYGAAEWDAQGHMTRSIPGTSVVKFTALGGGGSVGGVHFVGSQEHPALWRDGVLVDPLDAVGADFDLQWISDDDRSLVGVDDLRPMHYRCT</sequence>
<dbReference type="AlphaFoldDB" id="A0A4R6SHT3"/>
<name>A0A4R6SHT3_LABRH</name>
<evidence type="ECO:0000313" key="3">
    <source>
        <dbReference type="Proteomes" id="UP000295444"/>
    </source>
</evidence>